<sequence>MMGGGHMGSYQSQCLNVVWVDEVEELGYFKNNGICAAHGRKTKMMEKVQSMLKAKESGNYEVWRARLMESELRNENHKNGKKYGRKRTKKKEKKMNEVTFKTDEIFLQKCNLDRRRG</sequence>
<proteinExistence type="predicted"/>
<protein>
    <submittedName>
        <fullName evidence="2 3">Uncharacterized protein</fullName>
    </submittedName>
</protein>
<evidence type="ECO:0000313" key="3">
    <source>
        <dbReference type="EnsemblPlants" id="AET00909"/>
    </source>
</evidence>
<evidence type="ECO:0000313" key="2">
    <source>
        <dbReference type="EMBL" id="AET00909.1"/>
    </source>
</evidence>
<dbReference type="PaxDb" id="3880-AET00909"/>
<dbReference type="EMBL" id="CM001221">
    <property type="protein sequence ID" value="AET00909.1"/>
    <property type="molecule type" value="Genomic_DNA"/>
</dbReference>
<reference evidence="3" key="3">
    <citation type="submission" date="2015-04" db="UniProtKB">
        <authorList>
            <consortium name="EnsemblPlants"/>
        </authorList>
    </citation>
    <scope>IDENTIFICATION</scope>
    <source>
        <strain evidence="3">cv. Jemalong A17</strain>
    </source>
</reference>
<feature type="region of interest" description="Disordered" evidence="1">
    <location>
        <begin position="73"/>
        <end position="94"/>
    </location>
</feature>
<reference evidence="2 4" key="1">
    <citation type="journal article" date="2011" name="Nature">
        <title>The Medicago genome provides insight into the evolution of rhizobial symbioses.</title>
        <authorList>
            <person name="Young N.D."/>
            <person name="Debelle F."/>
            <person name="Oldroyd G.E."/>
            <person name="Geurts R."/>
            <person name="Cannon S.B."/>
            <person name="Udvardi M.K."/>
            <person name="Benedito V.A."/>
            <person name="Mayer K.F."/>
            <person name="Gouzy J."/>
            <person name="Schoof H."/>
            <person name="Van de Peer Y."/>
            <person name="Proost S."/>
            <person name="Cook D.R."/>
            <person name="Meyers B.C."/>
            <person name="Spannagl M."/>
            <person name="Cheung F."/>
            <person name="De Mita S."/>
            <person name="Krishnakumar V."/>
            <person name="Gundlach H."/>
            <person name="Zhou S."/>
            <person name="Mudge J."/>
            <person name="Bharti A.K."/>
            <person name="Murray J.D."/>
            <person name="Naoumkina M.A."/>
            <person name="Rosen B."/>
            <person name="Silverstein K.A."/>
            <person name="Tang H."/>
            <person name="Rombauts S."/>
            <person name="Zhao P.X."/>
            <person name="Zhou P."/>
            <person name="Barbe V."/>
            <person name="Bardou P."/>
            <person name="Bechner M."/>
            <person name="Bellec A."/>
            <person name="Berger A."/>
            <person name="Berges H."/>
            <person name="Bidwell S."/>
            <person name="Bisseling T."/>
            <person name="Choisne N."/>
            <person name="Couloux A."/>
            <person name="Denny R."/>
            <person name="Deshpande S."/>
            <person name="Dai X."/>
            <person name="Doyle J.J."/>
            <person name="Dudez A.M."/>
            <person name="Farmer A.D."/>
            <person name="Fouteau S."/>
            <person name="Franken C."/>
            <person name="Gibelin C."/>
            <person name="Gish J."/>
            <person name="Goldstein S."/>
            <person name="Gonzalez A.J."/>
            <person name="Green P.J."/>
            <person name="Hallab A."/>
            <person name="Hartog M."/>
            <person name="Hua A."/>
            <person name="Humphray S.J."/>
            <person name="Jeong D.H."/>
            <person name="Jing Y."/>
            <person name="Jocker A."/>
            <person name="Kenton S.M."/>
            <person name="Kim D.J."/>
            <person name="Klee K."/>
            <person name="Lai H."/>
            <person name="Lang C."/>
            <person name="Lin S."/>
            <person name="Macmil S.L."/>
            <person name="Magdelenat G."/>
            <person name="Matthews L."/>
            <person name="McCorrison J."/>
            <person name="Monaghan E.L."/>
            <person name="Mun J.H."/>
            <person name="Najar F.Z."/>
            <person name="Nicholson C."/>
            <person name="Noirot C."/>
            <person name="O'Bleness M."/>
            <person name="Paule C.R."/>
            <person name="Poulain J."/>
            <person name="Prion F."/>
            <person name="Qin B."/>
            <person name="Qu C."/>
            <person name="Retzel E.F."/>
            <person name="Riddle C."/>
            <person name="Sallet E."/>
            <person name="Samain S."/>
            <person name="Samson N."/>
            <person name="Sanders I."/>
            <person name="Saurat O."/>
            <person name="Scarpelli C."/>
            <person name="Schiex T."/>
            <person name="Segurens B."/>
            <person name="Severin A.J."/>
            <person name="Sherrier D.J."/>
            <person name="Shi R."/>
            <person name="Sims S."/>
            <person name="Singer S.R."/>
            <person name="Sinharoy S."/>
            <person name="Sterck L."/>
            <person name="Viollet A."/>
            <person name="Wang B.B."/>
            <person name="Wang K."/>
            <person name="Wang M."/>
            <person name="Wang X."/>
            <person name="Warfsmann J."/>
            <person name="Weissenbach J."/>
            <person name="White D.D."/>
            <person name="White J.D."/>
            <person name="Wiley G.B."/>
            <person name="Wincker P."/>
            <person name="Xing Y."/>
            <person name="Yang L."/>
            <person name="Yao Z."/>
            <person name="Ying F."/>
            <person name="Zhai J."/>
            <person name="Zhou L."/>
            <person name="Zuber A."/>
            <person name="Denarie J."/>
            <person name="Dixon R.A."/>
            <person name="May G.D."/>
            <person name="Schwartz D.C."/>
            <person name="Rogers J."/>
            <person name="Quetier F."/>
            <person name="Town C.D."/>
            <person name="Roe B.A."/>
        </authorList>
    </citation>
    <scope>NUCLEOTIDE SEQUENCE [LARGE SCALE GENOMIC DNA]</scope>
    <source>
        <strain evidence="2">A17</strain>
        <strain evidence="3 4">cv. Jemalong A17</strain>
    </source>
</reference>
<feature type="compositionally biased region" description="Basic residues" evidence="1">
    <location>
        <begin position="79"/>
        <end position="93"/>
    </location>
</feature>
<dbReference type="EnsemblPlants" id="AET00909">
    <property type="protein sequence ID" value="AET00909"/>
    <property type="gene ID" value="MTR_5g097310"/>
</dbReference>
<evidence type="ECO:0000313" key="4">
    <source>
        <dbReference type="Proteomes" id="UP000002051"/>
    </source>
</evidence>
<reference evidence="2 4" key="2">
    <citation type="journal article" date="2014" name="BMC Genomics">
        <title>An improved genome release (version Mt4.0) for the model legume Medicago truncatula.</title>
        <authorList>
            <person name="Tang H."/>
            <person name="Krishnakumar V."/>
            <person name="Bidwell S."/>
            <person name="Rosen B."/>
            <person name="Chan A."/>
            <person name="Zhou S."/>
            <person name="Gentzbittel L."/>
            <person name="Childs K.L."/>
            <person name="Yandell M."/>
            <person name="Gundlach H."/>
            <person name="Mayer K.F."/>
            <person name="Schwartz D.C."/>
            <person name="Town C.D."/>
        </authorList>
    </citation>
    <scope>GENOME REANNOTATION</scope>
    <source>
        <strain evidence="3 4">cv. Jemalong A17</strain>
    </source>
</reference>
<organism evidence="2 4">
    <name type="scientific">Medicago truncatula</name>
    <name type="common">Barrel medic</name>
    <name type="synonym">Medicago tribuloides</name>
    <dbReference type="NCBI Taxonomy" id="3880"/>
    <lineage>
        <taxon>Eukaryota</taxon>
        <taxon>Viridiplantae</taxon>
        <taxon>Streptophyta</taxon>
        <taxon>Embryophyta</taxon>
        <taxon>Tracheophyta</taxon>
        <taxon>Spermatophyta</taxon>
        <taxon>Magnoliopsida</taxon>
        <taxon>eudicotyledons</taxon>
        <taxon>Gunneridae</taxon>
        <taxon>Pentapetalae</taxon>
        <taxon>rosids</taxon>
        <taxon>fabids</taxon>
        <taxon>Fabales</taxon>
        <taxon>Fabaceae</taxon>
        <taxon>Papilionoideae</taxon>
        <taxon>50 kb inversion clade</taxon>
        <taxon>NPAAA clade</taxon>
        <taxon>Hologalegina</taxon>
        <taxon>IRL clade</taxon>
        <taxon>Trifolieae</taxon>
        <taxon>Medicago</taxon>
    </lineage>
</organism>
<dbReference type="AlphaFoldDB" id="G7KEN4"/>
<accession>G7KEN4</accession>
<evidence type="ECO:0000256" key="1">
    <source>
        <dbReference type="SAM" id="MobiDB-lite"/>
    </source>
</evidence>
<gene>
    <name evidence="2" type="ordered locus">MTR_5g097310</name>
</gene>
<dbReference type="Proteomes" id="UP000002051">
    <property type="component" value="Chromosome 5"/>
</dbReference>
<name>G7KEN4_MEDTR</name>
<keyword evidence="4" id="KW-1185">Reference proteome</keyword>
<dbReference type="HOGENOM" id="CLU_2088437_0_0_1"/>